<keyword evidence="1" id="KW-1133">Transmembrane helix</keyword>
<dbReference type="STRING" id="1212765.MHLP_02570"/>
<reference evidence="3" key="2">
    <citation type="submission" date="2012-07" db="EMBL/GenBank/DDBJ databases">
        <title>Complete genome sequence of 'Candidatus Mycoplasma haemolamae'.</title>
        <authorList>
            <person name="Guimaraes A.M.S."/>
            <person name="Toth B."/>
            <person name="Santos A.P."/>
            <person name="Nascimento N.C."/>
            <person name="Sojka J.E."/>
            <person name="Messick J.B."/>
        </authorList>
    </citation>
    <scope>NUCLEOTIDE SEQUENCE [LARGE SCALE GENOMIC DNA]</scope>
    <source>
        <strain evidence="3">Purdue</strain>
    </source>
</reference>
<accession>I7CJQ7</accession>
<dbReference type="HOGENOM" id="CLU_2771447_0_0_14"/>
<dbReference type="AlphaFoldDB" id="I7CJQ7"/>
<name>I7CJQ7_MYCHA</name>
<gene>
    <name evidence="2" type="ordered locus">MHLP_02570</name>
</gene>
<evidence type="ECO:0000313" key="3">
    <source>
        <dbReference type="Proteomes" id="UP000006502"/>
    </source>
</evidence>
<keyword evidence="1" id="KW-0812">Transmembrane</keyword>
<proteinExistence type="predicted"/>
<keyword evidence="3" id="KW-1185">Reference proteome</keyword>
<dbReference type="EMBL" id="CP003731">
    <property type="protein sequence ID" value="AFO52094.1"/>
    <property type="molecule type" value="Genomic_DNA"/>
</dbReference>
<dbReference type="KEGG" id="mhl:MHLP_02570"/>
<dbReference type="Proteomes" id="UP000006502">
    <property type="component" value="Chromosome"/>
</dbReference>
<feature type="transmembrane region" description="Helical" evidence="1">
    <location>
        <begin position="17"/>
        <end position="38"/>
    </location>
</feature>
<evidence type="ECO:0000256" key="1">
    <source>
        <dbReference type="SAM" id="Phobius"/>
    </source>
</evidence>
<sequence length="69" mass="7878">MLDNAVFSFAFQLEKRLFSIVLVILSGNSKGILLVLCISDKREWIKSQLVGSRNFSSPLYVARLPQFSW</sequence>
<keyword evidence="1" id="KW-0472">Membrane</keyword>
<evidence type="ECO:0000313" key="2">
    <source>
        <dbReference type="EMBL" id="AFO52094.1"/>
    </source>
</evidence>
<reference evidence="2 3" key="1">
    <citation type="journal article" date="2012" name="J. Bacteriol.">
        <title>Genome Sequence of "Candidatus Mycoplasma haemolamae" Strain Purdue, a Red Blood Cell Pathogen of Alpacas (Vicugna pacos) and Llamas (Lama glama).</title>
        <authorList>
            <person name="Guimaraes A.M."/>
            <person name="Toth B."/>
            <person name="Santos A.P."/>
            <person name="do Nascimento N.C."/>
            <person name="Kritchevsky J.E."/>
            <person name="Messick J.B."/>
        </authorList>
    </citation>
    <scope>NUCLEOTIDE SEQUENCE [LARGE SCALE GENOMIC DNA]</scope>
    <source>
        <strain evidence="2 3">Purdue</strain>
    </source>
</reference>
<organism evidence="2 3">
    <name type="scientific">Mycoplasma haematolamae (strain Purdue)</name>
    <dbReference type="NCBI Taxonomy" id="1212765"/>
    <lineage>
        <taxon>Bacteria</taxon>
        <taxon>Bacillati</taxon>
        <taxon>Mycoplasmatota</taxon>
        <taxon>Mollicutes</taxon>
        <taxon>Mycoplasmataceae</taxon>
        <taxon>Mycoplasma</taxon>
    </lineage>
</organism>
<protein>
    <submittedName>
        <fullName evidence="2">Uncharacterized protein</fullName>
    </submittedName>
</protein>